<evidence type="ECO:0000313" key="3">
    <source>
        <dbReference type="EMBL" id="RMB80506.1"/>
    </source>
</evidence>
<dbReference type="RefSeq" id="WP_121894656.1">
    <property type="nucleotide sequence ID" value="NZ_PENI01000041.1"/>
</dbReference>
<comment type="caution">
    <text evidence="3">The sequence shown here is derived from an EMBL/GenBank/DDBJ whole genome shotgun (WGS) entry which is preliminary data.</text>
</comment>
<dbReference type="Proteomes" id="UP000270471">
    <property type="component" value="Unassembled WGS sequence"/>
</dbReference>
<dbReference type="OrthoDB" id="3638638at2"/>
<dbReference type="InterPro" id="IPR005530">
    <property type="entry name" value="SPW"/>
</dbReference>
<protein>
    <recommendedName>
        <fullName evidence="2">SPW repeat-containing integral membrane domain-containing protein</fullName>
    </recommendedName>
</protein>
<proteinExistence type="predicted"/>
<keyword evidence="4" id="KW-1185">Reference proteome</keyword>
<keyword evidence="1" id="KW-1133">Transmembrane helix</keyword>
<feature type="domain" description="SPW repeat-containing integral membrane" evidence="2">
    <location>
        <begin position="36"/>
        <end position="134"/>
    </location>
</feature>
<evidence type="ECO:0000313" key="4">
    <source>
        <dbReference type="Proteomes" id="UP000270471"/>
    </source>
</evidence>
<dbReference type="Pfam" id="PF03779">
    <property type="entry name" value="SPW"/>
    <property type="match status" value="1"/>
</dbReference>
<keyword evidence="1" id="KW-0472">Membrane</keyword>
<feature type="transmembrane region" description="Helical" evidence="1">
    <location>
        <begin position="33"/>
        <end position="54"/>
    </location>
</feature>
<feature type="transmembrane region" description="Helical" evidence="1">
    <location>
        <begin position="91"/>
        <end position="112"/>
    </location>
</feature>
<feature type="transmembrane region" description="Helical" evidence="1">
    <location>
        <begin position="66"/>
        <end position="84"/>
    </location>
</feature>
<sequence>MSDLFHGRPNIAGHADVAEMRERYARVAGGRQVVAVDGLILLAGLYTAISPWVVHFHAQPDVTVNNLIVGITMAVIGLGLTMAGEKLLRPSWTVAAMGVWLIISPWVVTASHSASAGIIWNNCWIGGVALTLGLAAMAMARSASPSTATK</sequence>
<gene>
    <name evidence="3" type="ORF">CTZ28_39590</name>
</gene>
<dbReference type="AlphaFoldDB" id="A0A3M0IF85"/>
<name>A0A3M0IF85_9ACTN</name>
<evidence type="ECO:0000259" key="2">
    <source>
        <dbReference type="Pfam" id="PF03779"/>
    </source>
</evidence>
<organism evidence="3 4">
    <name type="scientific">Streptomyces shenzhenensis</name>
    <dbReference type="NCBI Taxonomy" id="943815"/>
    <lineage>
        <taxon>Bacteria</taxon>
        <taxon>Bacillati</taxon>
        <taxon>Actinomycetota</taxon>
        <taxon>Actinomycetes</taxon>
        <taxon>Kitasatosporales</taxon>
        <taxon>Streptomycetaceae</taxon>
        <taxon>Streptomyces</taxon>
    </lineage>
</organism>
<evidence type="ECO:0000256" key="1">
    <source>
        <dbReference type="SAM" id="Phobius"/>
    </source>
</evidence>
<reference evidence="3 4" key="1">
    <citation type="submission" date="2017-11" db="EMBL/GenBank/DDBJ databases">
        <title>Draft genome of actinobacteria isolated from guarana (Paullinia cupana (Mart.) Ducke.</title>
        <authorList>
            <person name="Siqueira K.A."/>
            <person name="Liotti R.G."/>
            <person name="Mendes T.A.O."/>
            <person name="Soares M.A."/>
        </authorList>
    </citation>
    <scope>NUCLEOTIDE SEQUENCE [LARGE SCALE GENOMIC DNA]</scope>
    <source>
        <strain evidence="3 4">193</strain>
    </source>
</reference>
<dbReference type="EMBL" id="PENI01000041">
    <property type="protein sequence ID" value="RMB80506.1"/>
    <property type="molecule type" value="Genomic_DNA"/>
</dbReference>
<keyword evidence="1" id="KW-0812">Transmembrane</keyword>
<accession>A0A3M0IF85</accession>
<feature type="transmembrane region" description="Helical" evidence="1">
    <location>
        <begin position="118"/>
        <end position="140"/>
    </location>
</feature>